<dbReference type="PANTHER" id="PTHR13269:SF6">
    <property type="entry name" value="NUCLEOPORIN NDC1"/>
    <property type="match status" value="1"/>
</dbReference>
<comment type="similarity">
    <text evidence="3">Belongs to the NDC1 family.</text>
</comment>
<feature type="transmembrane region" description="Helical" evidence="13">
    <location>
        <begin position="150"/>
        <end position="171"/>
    </location>
</feature>
<dbReference type="GO" id="GO:0015031">
    <property type="term" value="P:protein transport"/>
    <property type="evidence" value="ECO:0007669"/>
    <property type="project" value="UniProtKB-KW"/>
</dbReference>
<evidence type="ECO:0000256" key="13">
    <source>
        <dbReference type="SAM" id="Phobius"/>
    </source>
</evidence>
<evidence type="ECO:0000256" key="6">
    <source>
        <dbReference type="ARBA" id="ARBA00022816"/>
    </source>
</evidence>
<dbReference type="GO" id="GO:0070631">
    <property type="term" value="P:spindle pole body localization"/>
    <property type="evidence" value="ECO:0007669"/>
    <property type="project" value="TreeGrafter"/>
</dbReference>
<dbReference type="GO" id="GO:0106166">
    <property type="term" value="F:spindle pole body-nuclear membrane anchor activity"/>
    <property type="evidence" value="ECO:0007669"/>
    <property type="project" value="TreeGrafter"/>
</dbReference>
<accession>A0A2P7YFE3</accession>
<dbReference type="RefSeq" id="XP_024711554.1">
    <property type="nucleotide sequence ID" value="XM_024860336.1"/>
</dbReference>
<dbReference type="STRING" id="418784.A0A2P7YFE3"/>
<evidence type="ECO:0000256" key="8">
    <source>
        <dbReference type="ARBA" id="ARBA00022989"/>
    </source>
</evidence>
<protein>
    <recommendedName>
        <fullName evidence="16">Nucleoporin NDC1</fullName>
    </recommendedName>
</protein>
<keyword evidence="9" id="KW-0811">Translocation</keyword>
<evidence type="ECO:0000256" key="5">
    <source>
        <dbReference type="ARBA" id="ARBA00022692"/>
    </source>
</evidence>
<dbReference type="GO" id="GO:0070762">
    <property type="term" value="C:nuclear pore transmembrane ring"/>
    <property type="evidence" value="ECO:0007669"/>
    <property type="project" value="TreeGrafter"/>
</dbReference>
<evidence type="ECO:0000313" key="14">
    <source>
        <dbReference type="EMBL" id="PSK34664.1"/>
    </source>
</evidence>
<keyword evidence="15" id="KW-1185">Reference proteome</keyword>
<dbReference type="InterPro" id="IPR019049">
    <property type="entry name" value="Nucleoporin_prot_Ndc1/Nup"/>
</dbReference>
<dbReference type="GeneID" id="36568411"/>
<evidence type="ECO:0008006" key="16">
    <source>
        <dbReference type="Google" id="ProtNLM"/>
    </source>
</evidence>
<dbReference type="PANTHER" id="PTHR13269">
    <property type="entry name" value="NUCLEOPORIN NDC1"/>
    <property type="match status" value="1"/>
</dbReference>
<dbReference type="AlphaFoldDB" id="A0A2P7YFE3"/>
<dbReference type="OrthoDB" id="67850at2759"/>
<evidence type="ECO:0000256" key="2">
    <source>
        <dbReference type="ARBA" id="ARBA00004567"/>
    </source>
</evidence>
<keyword evidence="12" id="KW-0539">Nucleus</keyword>
<dbReference type="Pfam" id="PF09531">
    <property type="entry name" value="Ndc1_Nup"/>
    <property type="match status" value="1"/>
</dbReference>
<feature type="transmembrane region" description="Helical" evidence="13">
    <location>
        <begin position="191"/>
        <end position="212"/>
    </location>
</feature>
<proteinExistence type="inferred from homology"/>
<comment type="caution">
    <text evidence="14">The sequence shown here is derived from an EMBL/GenBank/DDBJ whole genome shotgun (WGS) entry which is preliminary data.</text>
</comment>
<dbReference type="EMBL" id="PYFQ01000020">
    <property type="protein sequence ID" value="PSK34664.1"/>
    <property type="molecule type" value="Genomic_DNA"/>
</dbReference>
<dbReference type="GO" id="GO:0005816">
    <property type="term" value="C:spindle pole body"/>
    <property type="evidence" value="ECO:0007669"/>
    <property type="project" value="TreeGrafter"/>
</dbReference>
<evidence type="ECO:0000256" key="3">
    <source>
        <dbReference type="ARBA" id="ARBA00005760"/>
    </source>
</evidence>
<keyword evidence="10" id="KW-0906">Nuclear pore complex</keyword>
<feature type="transmembrane region" description="Helical" evidence="13">
    <location>
        <begin position="251"/>
        <end position="268"/>
    </location>
</feature>
<keyword evidence="6" id="KW-0509">mRNA transport</keyword>
<evidence type="ECO:0000256" key="4">
    <source>
        <dbReference type="ARBA" id="ARBA00022448"/>
    </source>
</evidence>
<reference evidence="14 15" key="1">
    <citation type="submission" date="2018-03" db="EMBL/GenBank/DDBJ databases">
        <title>Candida pseudohaemulonii genome assembly and annotation.</title>
        <authorList>
            <person name="Munoz J.F."/>
            <person name="Gade L.G."/>
            <person name="Chow N.A."/>
            <person name="Litvintseva A.P."/>
            <person name="Loparev V.N."/>
            <person name="Cuomo C.A."/>
        </authorList>
    </citation>
    <scope>NUCLEOTIDE SEQUENCE [LARGE SCALE GENOMIC DNA]</scope>
    <source>
        <strain evidence="14 15">B12108</strain>
    </source>
</reference>
<evidence type="ECO:0000256" key="10">
    <source>
        <dbReference type="ARBA" id="ARBA00023132"/>
    </source>
</evidence>
<gene>
    <name evidence="14" type="ORF">C7M61_005024</name>
</gene>
<dbReference type="VEuPathDB" id="FungiDB:C7M61_005024"/>
<feature type="transmembrane region" description="Helical" evidence="13">
    <location>
        <begin position="109"/>
        <end position="130"/>
    </location>
</feature>
<evidence type="ECO:0000256" key="1">
    <source>
        <dbReference type="ARBA" id="ARBA00004232"/>
    </source>
</evidence>
<evidence type="ECO:0000256" key="12">
    <source>
        <dbReference type="ARBA" id="ARBA00023242"/>
    </source>
</evidence>
<dbReference type="GO" id="GO:0031965">
    <property type="term" value="C:nuclear membrane"/>
    <property type="evidence" value="ECO:0007669"/>
    <property type="project" value="UniProtKB-SubCell"/>
</dbReference>
<evidence type="ECO:0000256" key="7">
    <source>
        <dbReference type="ARBA" id="ARBA00022927"/>
    </source>
</evidence>
<sequence length="647" mass="73916">MSGSIKAPPKRVNSYQYYFSKVYEKRLRYWNKISFLLALAASAILAFPYMSIFRNIVYTLTFRAPLIYGGLYLVKICRNGNSTVSYTTNKTLARQLARSVFSRRYLISLAYYTASAFVLYGLFMAQLPLWSKYSVVAKEFRKRPAINDEWVFFWFHAYFVALAYTLQHIVFQRNRLLFRYGVNHVKPDLVLFSKAPALVGHAVLFNSVTLISSPVVYWVIRLVIYKINWMVFAVLGLDLSVPRFHIGIRTLFNVSFVSFVVFFLWEVVNHVYDTYSTIGCLDGKKPISSYSEDPVSSLLLCLRDVEPETQIARLTAFQELAYIATTNDPEGVKRRKDIYSAHSVAGFVWPAILDECALVIKETSSRVNYRSQSDMNALRGSQPVKPEETIEENKDSFLFGNSFNASADTTQPMVDASSSPLRRYEEPAAKSSFITRLEKHSLGKLVVAQIIVPAQKFLSGYLNPQASRPRPQTVTNKLALLQKYYTEYRNELLDSSIGVFFRITLKKDTESRVVNPVNYGNAVIALLGILIHAVEEDRNNTVTGAHISEVLNLLERPIRACANYTDILPASIYLTAEQRENEQATKHHLVALLHDLTIQEFFQLCVKYNYKLNDLLLSSRAFKLAKWVIDASIAQQQKEKESSDLYY</sequence>
<keyword evidence="7" id="KW-0653">Protein transport</keyword>
<keyword evidence="8 13" id="KW-1133">Transmembrane helix</keyword>
<evidence type="ECO:0000256" key="9">
    <source>
        <dbReference type="ARBA" id="ARBA00023010"/>
    </source>
</evidence>
<dbReference type="GO" id="GO:0006999">
    <property type="term" value="P:nuclear pore organization"/>
    <property type="evidence" value="ECO:0007669"/>
    <property type="project" value="TreeGrafter"/>
</dbReference>
<organism evidence="14 15">
    <name type="scientific">Candidozyma pseudohaemuli</name>
    <dbReference type="NCBI Taxonomy" id="418784"/>
    <lineage>
        <taxon>Eukaryota</taxon>
        <taxon>Fungi</taxon>
        <taxon>Dikarya</taxon>
        <taxon>Ascomycota</taxon>
        <taxon>Saccharomycotina</taxon>
        <taxon>Pichiomycetes</taxon>
        <taxon>Metschnikowiaceae</taxon>
        <taxon>Candidozyma</taxon>
    </lineage>
</organism>
<comment type="subcellular location">
    <subcellularLocation>
        <location evidence="1">Nucleus membrane</location>
        <topology evidence="1">Multi-pass membrane protein</topology>
    </subcellularLocation>
    <subcellularLocation>
        <location evidence="2">Nucleus</location>
        <location evidence="2">Nuclear pore complex</location>
    </subcellularLocation>
</comment>
<feature type="transmembrane region" description="Helical" evidence="13">
    <location>
        <begin position="218"/>
        <end position="239"/>
    </location>
</feature>
<keyword evidence="5 13" id="KW-0812">Transmembrane</keyword>
<evidence type="ECO:0000313" key="15">
    <source>
        <dbReference type="Proteomes" id="UP000241107"/>
    </source>
</evidence>
<feature type="transmembrane region" description="Helical" evidence="13">
    <location>
        <begin position="56"/>
        <end position="74"/>
    </location>
</feature>
<name>A0A2P7YFE3_9ASCO</name>
<evidence type="ECO:0000256" key="11">
    <source>
        <dbReference type="ARBA" id="ARBA00023136"/>
    </source>
</evidence>
<keyword evidence="11 13" id="KW-0472">Membrane</keyword>
<dbReference type="GO" id="GO:0051028">
    <property type="term" value="P:mRNA transport"/>
    <property type="evidence" value="ECO:0007669"/>
    <property type="project" value="UniProtKB-KW"/>
</dbReference>
<feature type="transmembrane region" description="Helical" evidence="13">
    <location>
        <begin position="29"/>
        <end position="50"/>
    </location>
</feature>
<keyword evidence="4" id="KW-0813">Transport</keyword>
<dbReference type="Proteomes" id="UP000241107">
    <property type="component" value="Unassembled WGS sequence"/>
</dbReference>